<evidence type="ECO:0000256" key="1">
    <source>
        <dbReference type="ARBA" id="ARBA00006432"/>
    </source>
</evidence>
<dbReference type="EMBL" id="BAAANN010000010">
    <property type="protein sequence ID" value="GAA1957445.1"/>
    <property type="molecule type" value="Genomic_DNA"/>
</dbReference>
<dbReference type="InterPro" id="IPR045851">
    <property type="entry name" value="AMP-bd_C_sf"/>
</dbReference>
<dbReference type="Gene3D" id="3.30.300.30">
    <property type="match status" value="1"/>
</dbReference>
<dbReference type="InterPro" id="IPR000873">
    <property type="entry name" value="AMP-dep_synth/lig_dom"/>
</dbReference>
<protein>
    <recommendedName>
        <fullName evidence="2">AMP-dependent synthetase/ligase domain-containing protein</fullName>
    </recommendedName>
</protein>
<comment type="similarity">
    <text evidence="1">Belongs to the ATP-dependent AMP-binding enzyme family.</text>
</comment>
<sequence>MKVRDWLGDPRGDRGVLFAEDDGSWTRRNYDELADAAHRVAGALIDDGVRHGDVVAVLMPTGFECLAALFGTWVAGATVCLLVPPAFTANEDYVAHAAAIVIDAAPRLLVTSAGLAPVAGRVLAGAGRDDRPWLWRAGDRAAPREPAELALLQFTSGSSGRARGVRVGWDNLAANIDVIHSWLRWRDGDGTASWLPLHHDMGLIGCLLTTVAGQGDLWLMRPAQFLRDPARWLRCFETAAHTASPPFGFEYAAKRVRPDQLSDVDLTGWRGAIVGAEPIDPAALEAFAGLAGRAGFSSSVYLPAYGLAEATLAVTSDARPGPPTVVRPASSSLRFGAPVGIEAERVLGSPADAASGWLVGCGGPAHGVGVDIVDEAGIPLPQGNLGEVVVSGPSVARGYHAGRTGSSTSFAGGAVRTGDAGFLHRGALYVLGRMGESLKVRGRSVYVEDLESLVVAETGLSRSRCTVVSTGTGVALFVEAPEGPWRADATRALRGALGPEAGIRVIAGGRGLIRRTTSGKPRRRHLWEQLAGSGG</sequence>
<dbReference type="SUPFAM" id="SSF56801">
    <property type="entry name" value="Acetyl-CoA synthetase-like"/>
    <property type="match status" value="1"/>
</dbReference>
<dbReference type="RefSeq" id="WP_344417917.1">
    <property type="nucleotide sequence ID" value="NZ_BAAANN010000010.1"/>
</dbReference>
<evidence type="ECO:0000313" key="3">
    <source>
        <dbReference type="EMBL" id="GAA1957445.1"/>
    </source>
</evidence>
<proteinExistence type="inferred from homology"/>
<dbReference type="InterPro" id="IPR042099">
    <property type="entry name" value="ANL_N_sf"/>
</dbReference>
<feature type="domain" description="AMP-dependent synthetase/ligase" evidence="2">
    <location>
        <begin position="19"/>
        <end position="400"/>
    </location>
</feature>
<keyword evidence="4" id="KW-1185">Reference proteome</keyword>
<dbReference type="InterPro" id="IPR020845">
    <property type="entry name" value="AMP-binding_CS"/>
</dbReference>
<accession>A0ABP5C3T8</accession>
<reference evidence="4" key="1">
    <citation type="journal article" date="2019" name="Int. J. Syst. Evol. Microbiol.">
        <title>The Global Catalogue of Microorganisms (GCM) 10K type strain sequencing project: providing services to taxonomists for standard genome sequencing and annotation.</title>
        <authorList>
            <consortium name="The Broad Institute Genomics Platform"/>
            <consortium name="The Broad Institute Genome Sequencing Center for Infectious Disease"/>
            <person name="Wu L."/>
            <person name="Ma J."/>
        </authorList>
    </citation>
    <scope>NUCLEOTIDE SEQUENCE [LARGE SCALE GENOMIC DNA]</scope>
    <source>
        <strain evidence="4">JCM 14545</strain>
    </source>
</reference>
<dbReference type="Gene3D" id="3.40.50.12780">
    <property type="entry name" value="N-terminal domain of ligase-like"/>
    <property type="match status" value="1"/>
</dbReference>
<dbReference type="Proteomes" id="UP001501116">
    <property type="component" value="Unassembled WGS sequence"/>
</dbReference>
<evidence type="ECO:0000313" key="4">
    <source>
        <dbReference type="Proteomes" id="UP001501116"/>
    </source>
</evidence>
<evidence type="ECO:0000259" key="2">
    <source>
        <dbReference type="Pfam" id="PF00501"/>
    </source>
</evidence>
<dbReference type="PANTHER" id="PTHR22754">
    <property type="entry name" value="DISCO-INTERACTING PROTEIN 2 DIP2 -RELATED"/>
    <property type="match status" value="1"/>
</dbReference>
<comment type="caution">
    <text evidence="3">The sequence shown here is derived from an EMBL/GenBank/DDBJ whole genome shotgun (WGS) entry which is preliminary data.</text>
</comment>
<dbReference type="Pfam" id="PF00501">
    <property type="entry name" value="AMP-binding"/>
    <property type="match status" value="1"/>
</dbReference>
<organism evidence="3 4">
    <name type="scientific">Amycolatopsis minnesotensis</name>
    <dbReference type="NCBI Taxonomy" id="337894"/>
    <lineage>
        <taxon>Bacteria</taxon>
        <taxon>Bacillati</taxon>
        <taxon>Actinomycetota</taxon>
        <taxon>Actinomycetes</taxon>
        <taxon>Pseudonocardiales</taxon>
        <taxon>Pseudonocardiaceae</taxon>
        <taxon>Amycolatopsis</taxon>
    </lineage>
</organism>
<dbReference type="PANTHER" id="PTHR22754:SF32">
    <property type="entry name" value="DISCO-INTERACTING PROTEIN 2"/>
    <property type="match status" value="1"/>
</dbReference>
<gene>
    <name evidence="3" type="ORF">GCM10009754_29460</name>
</gene>
<dbReference type="PROSITE" id="PS00455">
    <property type="entry name" value="AMP_BINDING"/>
    <property type="match status" value="1"/>
</dbReference>
<name>A0ABP5C3T8_9PSEU</name>